<evidence type="ECO:0000256" key="2">
    <source>
        <dbReference type="ARBA" id="ARBA00005340"/>
    </source>
</evidence>
<dbReference type="InterPro" id="IPR036237">
    <property type="entry name" value="Xyl_isomerase-like_sf"/>
</dbReference>
<dbReference type="Pfam" id="PF01261">
    <property type="entry name" value="AP_endonuc_2"/>
    <property type="match status" value="1"/>
</dbReference>
<feature type="domain" description="Xylose isomerase-like TIM barrel" evidence="8">
    <location>
        <begin position="25"/>
        <end position="256"/>
    </location>
</feature>
<evidence type="ECO:0000256" key="1">
    <source>
        <dbReference type="ARBA" id="ARBA00001947"/>
    </source>
</evidence>
<dbReference type="GO" id="GO:0006284">
    <property type="term" value="P:base-excision repair"/>
    <property type="evidence" value="ECO:0007669"/>
    <property type="project" value="TreeGrafter"/>
</dbReference>
<dbReference type="GO" id="GO:0016853">
    <property type="term" value="F:isomerase activity"/>
    <property type="evidence" value="ECO:0007669"/>
    <property type="project" value="UniProtKB-KW"/>
</dbReference>
<evidence type="ECO:0000313" key="10">
    <source>
        <dbReference type="Proteomes" id="UP000008138"/>
    </source>
</evidence>
<comment type="similarity">
    <text evidence="2">Belongs to the AP endonuclease 2 family.</text>
</comment>
<evidence type="ECO:0000256" key="6">
    <source>
        <dbReference type="ARBA" id="ARBA00022833"/>
    </source>
</evidence>
<dbReference type="PANTHER" id="PTHR21445:SF0">
    <property type="entry name" value="APURINIC-APYRIMIDINIC ENDONUCLEASE"/>
    <property type="match status" value="1"/>
</dbReference>
<organism evidence="9 10">
    <name type="scientific">Thermoproteus uzoniensis (strain 768-20)</name>
    <dbReference type="NCBI Taxonomy" id="999630"/>
    <lineage>
        <taxon>Archaea</taxon>
        <taxon>Thermoproteota</taxon>
        <taxon>Thermoprotei</taxon>
        <taxon>Thermoproteales</taxon>
        <taxon>Thermoproteaceae</taxon>
        <taxon>Thermoproteus</taxon>
    </lineage>
</organism>
<dbReference type="GO" id="GO:0003677">
    <property type="term" value="F:DNA binding"/>
    <property type="evidence" value="ECO:0007669"/>
    <property type="project" value="InterPro"/>
</dbReference>
<keyword evidence="4" id="KW-0227">DNA damage</keyword>
<dbReference type="KEGG" id="tuz:TUZN_1923"/>
<keyword evidence="6" id="KW-0862">Zinc</keyword>
<evidence type="ECO:0000259" key="8">
    <source>
        <dbReference type="Pfam" id="PF01261"/>
    </source>
</evidence>
<dbReference type="RefSeq" id="WP_013680717.1">
    <property type="nucleotide sequence ID" value="NC_015315.1"/>
</dbReference>
<proteinExistence type="inferred from homology"/>
<protein>
    <submittedName>
        <fullName evidence="9">Xylose isomerase domain protein TIM barrel</fullName>
    </submittedName>
</protein>
<sequence>MARVWLGPAGIPKYAKRAKDTVEGIRAVKELGLNAMEVEFVQGVRMGVEAAERAGEAARELGVKLSVHAPYFINLCSDEAEKVEASIKRLWDSVDRAHRMGAWIVVVHAAYYGKLGPDKCYDAVKERLGELTDKMLDEGIDDVFIGVEITARNNQFGSVEEAFGLAKELKRVRPVVDWGHLYARNGGTIDYGSVLDLWRTTFGDEHMHTHFTSVKYRNGRYVDEHEPISANMPPFEPLAEELSKRDVAITLICESPLLDQDALLMKEILEKHGVRLV</sequence>
<dbReference type="InterPro" id="IPR001719">
    <property type="entry name" value="AP_endonuc_2"/>
</dbReference>
<evidence type="ECO:0000256" key="3">
    <source>
        <dbReference type="ARBA" id="ARBA00022723"/>
    </source>
</evidence>
<reference evidence="9 10" key="1">
    <citation type="journal article" date="2011" name="J. Bacteriol.">
        <title>Complete genome sequence of the thermoacidophilic crenarchaeon Thermoproteus uzoniensis 768-20.</title>
        <authorList>
            <person name="Mardanov A.V."/>
            <person name="Gumerov V.M."/>
            <person name="Beletsky A.V."/>
            <person name="Prokofeva M.I."/>
            <person name="Bonch-Osmolovskaya E.A."/>
            <person name="Ravin N.V."/>
            <person name="Skryabin K.G."/>
        </authorList>
    </citation>
    <scope>NUCLEOTIDE SEQUENCE [LARGE SCALE GENOMIC DNA]</scope>
    <source>
        <strain evidence="9 10">768-20</strain>
    </source>
</reference>
<accession>F2L4F0</accession>
<evidence type="ECO:0000256" key="5">
    <source>
        <dbReference type="ARBA" id="ARBA00022801"/>
    </source>
</evidence>
<name>F2L4F0_THEU7</name>
<dbReference type="AlphaFoldDB" id="F2L4F0"/>
<dbReference type="GeneID" id="10361435"/>
<dbReference type="EMBL" id="CP002590">
    <property type="protein sequence ID" value="AEA13382.1"/>
    <property type="molecule type" value="Genomic_DNA"/>
</dbReference>
<comment type="cofactor">
    <cofactor evidence="1">
        <name>Zn(2+)</name>
        <dbReference type="ChEBI" id="CHEBI:29105"/>
    </cofactor>
</comment>
<gene>
    <name evidence="9" type="ordered locus">TUZN_1923</name>
</gene>
<evidence type="ECO:0000313" key="9">
    <source>
        <dbReference type="EMBL" id="AEA13382.1"/>
    </source>
</evidence>
<dbReference type="STRING" id="999630.TUZN_1923"/>
<dbReference type="InterPro" id="IPR018246">
    <property type="entry name" value="AP_endonuc_F2_Zn_BS"/>
</dbReference>
<dbReference type="SMART" id="SM00518">
    <property type="entry name" value="AP2Ec"/>
    <property type="match status" value="1"/>
</dbReference>
<dbReference type="Gene3D" id="3.20.20.150">
    <property type="entry name" value="Divalent-metal-dependent TIM barrel enzymes"/>
    <property type="match status" value="1"/>
</dbReference>
<keyword evidence="5" id="KW-0378">Hydrolase</keyword>
<evidence type="ECO:0000256" key="4">
    <source>
        <dbReference type="ARBA" id="ARBA00022763"/>
    </source>
</evidence>
<evidence type="ECO:0000256" key="7">
    <source>
        <dbReference type="ARBA" id="ARBA00023204"/>
    </source>
</evidence>
<dbReference type="Proteomes" id="UP000008138">
    <property type="component" value="Chromosome"/>
</dbReference>
<dbReference type="GO" id="GO:0008270">
    <property type="term" value="F:zinc ion binding"/>
    <property type="evidence" value="ECO:0007669"/>
    <property type="project" value="InterPro"/>
</dbReference>
<dbReference type="eggNOG" id="arCOG01894">
    <property type="taxonomic scope" value="Archaea"/>
</dbReference>
<reference key="2">
    <citation type="submission" date="2011-03" db="EMBL/GenBank/DDBJ databases">
        <title>Complete genome sequence of the thermoacidophilic crenarchaeon Thermoproteus uzoniensis 768-20.</title>
        <authorList>
            <person name="Mardanov A.V."/>
            <person name="Gumerov V.M."/>
            <person name="Beletsky A.V."/>
            <person name="Prokofeva M.I."/>
            <person name="Bonch-Osmolovskaya E.A."/>
            <person name="Ravin N.V."/>
            <person name="Skryabin K.G."/>
        </authorList>
    </citation>
    <scope>NUCLEOTIDE SEQUENCE</scope>
    <source>
        <strain>768-20</strain>
    </source>
</reference>
<keyword evidence="9" id="KW-0413">Isomerase</keyword>
<keyword evidence="10" id="KW-1185">Reference proteome</keyword>
<keyword evidence="3" id="KW-0479">Metal-binding</keyword>
<dbReference type="HOGENOM" id="CLU_068832_0_0_2"/>
<dbReference type="InterPro" id="IPR013022">
    <property type="entry name" value="Xyl_isomerase-like_TIM-brl"/>
</dbReference>
<dbReference type="OrthoDB" id="33250at2157"/>
<keyword evidence="7" id="KW-0234">DNA repair</keyword>
<dbReference type="PANTHER" id="PTHR21445">
    <property type="entry name" value="ENDONUCLEASE IV ENDODEOXYRIBONUCLEASE IV"/>
    <property type="match status" value="1"/>
</dbReference>
<dbReference type="SUPFAM" id="SSF51658">
    <property type="entry name" value="Xylose isomerase-like"/>
    <property type="match status" value="1"/>
</dbReference>
<dbReference type="GO" id="GO:0003906">
    <property type="term" value="F:DNA-(apurinic or apyrimidinic site) endonuclease activity"/>
    <property type="evidence" value="ECO:0007669"/>
    <property type="project" value="TreeGrafter"/>
</dbReference>
<dbReference type="PROSITE" id="PS00729">
    <property type="entry name" value="AP_NUCLEASE_F2_1"/>
    <property type="match status" value="1"/>
</dbReference>
<dbReference type="FunFam" id="3.20.20.150:FF:000017">
    <property type="entry name" value="Endonuclease IV related protein"/>
    <property type="match status" value="1"/>
</dbReference>
<dbReference type="GO" id="GO:0008081">
    <property type="term" value="F:phosphoric diester hydrolase activity"/>
    <property type="evidence" value="ECO:0007669"/>
    <property type="project" value="TreeGrafter"/>
</dbReference>